<feature type="region of interest" description="Disordered" evidence="1">
    <location>
        <begin position="1"/>
        <end position="28"/>
    </location>
</feature>
<evidence type="ECO:0000313" key="2">
    <source>
        <dbReference type="EMBL" id="GFH27872.1"/>
    </source>
</evidence>
<gene>
    <name evidence="2" type="ORF">HaLaN_26259</name>
</gene>
<dbReference type="EMBL" id="BLLF01003654">
    <property type="protein sequence ID" value="GFH27872.1"/>
    <property type="molecule type" value="Genomic_DNA"/>
</dbReference>
<proteinExistence type="predicted"/>
<feature type="non-terminal residue" evidence="2">
    <location>
        <position position="194"/>
    </location>
</feature>
<keyword evidence="3" id="KW-1185">Reference proteome</keyword>
<accession>A0A6A0A5S2</accession>
<dbReference type="AlphaFoldDB" id="A0A6A0A5S2"/>
<reference evidence="2 3" key="1">
    <citation type="submission" date="2020-02" db="EMBL/GenBank/DDBJ databases">
        <title>Draft genome sequence of Haematococcus lacustris strain NIES-144.</title>
        <authorList>
            <person name="Morimoto D."/>
            <person name="Nakagawa S."/>
            <person name="Yoshida T."/>
            <person name="Sawayama S."/>
        </authorList>
    </citation>
    <scope>NUCLEOTIDE SEQUENCE [LARGE SCALE GENOMIC DNA]</scope>
    <source>
        <strain evidence="2 3">NIES-144</strain>
    </source>
</reference>
<organism evidence="2 3">
    <name type="scientific">Haematococcus lacustris</name>
    <name type="common">Green alga</name>
    <name type="synonym">Haematococcus pluvialis</name>
    <dbReference type="NCBI Taxonomy" id="44745"/>
    <lineage>
        <taxon>Eukaryota</taxon>
        <taxon>Viridiplantae</taxon>
        <taxon>Chlorophyta</taxon>
        <taxon>core chlorophytes</taxon>
        <taxon>Chlorophyceae</taxon>
        <taxon>CS clade</taxon>
        <taxon>Chlamydomonadales</taxon>
        <taxon>Haematococcaceae</taxon>
        <taxon>Haematococcus</taxon>
    </lineage>
</organism>
<protein>
    <submittedName>
        <fullName evidence="2">Uncharacterized protein</fullName>
    </submittedName>
</protein>
<sequence length="194" mass="20205">MLAVQSAQRRACTHSAVPRKGAGTGRDHSKALTTTLRATGSPETLCTLHAPLLNSRGLVADCGGYAVTCWVEEEGEGWVVKRSKTGAGFATLLDFEPTAFAVASSGRTLAAASGYIKLLEEGTAVTVPGLDTSGYLECYDKQLDFQPTAFAVASSGRILVAAPGFVHMFDSKGKAVTVTVPGQDTAACMECLDN</sequence>
<name>A0A6A0A5S2_HAELA</name>
<dbReference type="Proteomes" id="UP000485058">
    <property type="component" value="Unassembled WGS sequence"/>
</dbReference>
<evidence type="ECO:0000313" key="3">
    <source>
        <dbReference type="Proteomes" id="UP000485058"/>
    </source>
</evidence>
<evidence type="ECO:0000256" key="1">
    <source>
        <dbReference type="SAM" id="MobiDB-lite"/>
    </source>
</evidence>
<comment type="caution">
    <text evidence="2">The sequence shown here is derived from an EMBL/GenBank/DDBJ whole genome shotgun (WGS) entry which is preliminary data.</text>
</comment>
<dbReference type="SUPFAM" id="SSF63829">
    <property type="entry name" value="Calcium-dependent phosphotriesterase"/>
    <property type="match status" value="1"/>
</dbReference>